<keyword evidence="2" id="KW-1185">Reference proteome</keyword>
<evidence type="ECO:0000313" key="1">
    <source>
        <dbReference type="EMBL" id="SUQ15760.1"/>
    </source>
</evidence>
<accession>A0A315ZQH0</accession>
<gene>
    <name evidence="1" type="ORF">SAMN05216529_11621</name>
</gene>
<name>A0A315ZQH0_9FIRM</name>
<proteinExistence type="predicted"/>
<dbReference type="OrthoDB" id="1768345at2"/>
<dbReference type="Proteomes" id="UP000254051">
    <property type="component" value="Unassembled WGS sequence"/>
</dbReference>
<evidence type="ECO:0008006" key="3">
    <source>
        <dbReference type="Google" id="ProtNLM"/>
    </source>
</evidence>
<evidence type="ECO:0000313" key="2">
    <source>
        <dbReference type="Proteomes" id="UP000254051"/>
    </source>
</evidence>
<dbReference type="EMBL" id="UHJJ01000016">
    <property type="protein sequence ID" value="SUQ15760.1"/>
    <property type="molecule type" value="Genomic_DNA"/>
</dbReference>
<sequence length="101" mass="11996">MIDKKLIPIGGLKKEPFSGCHRGMRYYFKVDDSKETFTLTVYPEPWSFERTPDSEKDSSVFPMSEEGMDSAVEWLHEMYEKQKERWHDSAKNSMHIVHKKH</sequence>
<dbReference type="RefSeq" id="WP_109713884.1">
    <property type="nucleotide sequence ID" value="NZ_QGDS01000016.1"/>
</dbReference>
<protein>
    <recommendedName>
        <fullName evidence="3">GNAT family acetyltransferase</fullName>
    </recommendedName>
</protein>
<organism evidence="1 2">
    <name type="scientific">Faecalicatena contorta</name>
    <dbReference type="NCBI Taxonomy" id="39482"/>
    <lineage>
        <taxon>Bacteria</taxon>
        <taxon>Bacillati</taxon>
        <taxon>Bacillota</taxon>
        <taxon>Clostridia</taxon>
        <taxon>Lachnospirales</taxon>
        <taxon>Lachnospiraceae</taxon>
        <taxon>Faecalicatena</taxon>
    </lineage>
</organism>
<reference evidence="2" key="1">
    <citation type="submission" date="2017-07" db="EMBL/GenBank/DDBJ databases">
        <authorList>
            <person name="Varghese N."/>
            <person name="Submissions S."/>
        </authorList>
    </citation>
    <scope>NUCLEOTIDE SEQUENCE [LARGE SCALE GENOMIC DNA]</scope>
    <source>
        <strain evidence="2">NLAE-zl-C134</strain>
    </source>
</reference>
<dbReference type="AlphaFoldDB" id="A0A315ZQH0"/>